<evidence type="ECO:0000313" key="2">
    <source>
        <dbReference type="EMBL" id="CAC5381641.1"/>
    </source>
</evidence>
<proteinExistence type="predicted"/>
<dbReference type="EMBL" id="CACVKT020003076">
    <property type="protein sequence ID" value="CAC5381641.1"/>
    <property type="molecule type" value="Genomic_DNA"/>
</dbReference>
<keyword evidence="3" id="KW-1185">Reference proteome</keyword>
<dbReference type="OrthoDB" id="6157228at2759"/>
<gene>
    <name evidence="2" type="ORF">MCOR_17489</name>
</gene>
<name>A0A6J8BE00_MYTCO</name>
<feature type="region of interest" description="Disordered" evidence="1">
    <location>
        <begin position="1"/>
        <end position="22"/>
    </location>
</feature>
<evidence type="ECO:0000313" key="3">
    <source>
        <dbReference type="Proteomes" id="UP000507470"/>
    </source>
</evidence>
<dbReference type="AlphaFoldDB" id="A0A6J8BE00"/>
<evidence type="ECO:0000256" key="1">
    <source>
        <dbReference type="SAM" id="MobiDB-lite"/>
    </source>
</evidence>
<organism evidence="2 3">
    <name type="scientific">Mytilus coruscus</name>
    <name type="common">Sea mussel</name>
    <dbReference type="NCBI Taxonomy" id="42192"/>
    <lineage>
        <taxon>Eukaryota</taxon>
        <taxon>Metazoa</taxon>
        <taxon>Spiralia</taxon>
        <taxon>Lophotrochozoa</taxon>
        <taxon>Mollusca</taxon>
        <taxon>Bivalvia</taxon>
        <taxon>Autobranchia</taxon>
        <taxon>Pteriomorphia</taxon>
        <taxon>Mytilida</taxon>
        <taxon>Mytiloidea</taxon>
        <taxon>Mytilidae</taxon>
        <taxon>Mytilinae</taxon>
        <taxon>Mytilus</taxon>
    </lineage>
</organism>
<dbReference type="Proteomes" id="UP000507470">
    <property type="component" value="Unassembled WGS sequence"/>
</dbReference>
<protein>
    <submittedName>
        <fullName evidence="2">Uncharacterized protein</fullName>
    </submittedName>
</protein>
<sequence length="175" mass="20361">MERDDLHDNMEENFDENNNNSEMLDRMTFKTRDSSQGLPYNKLADGRAETYALSTNKMISDVNYVVCNSNPDSNIMSKIKNIMTDRSATEEKTNRILMENCNNETINSFKCSVHPLIQFWDVCEKKVKEIEKVENIKVRDSDNNRKDTYTSILLNSVSKLFIKMGQETQPCQMYT</sequence>
<feature type="compositionally biased region" description="Basic and acidic residues" evidence="1">
    <location>
        <begin position="1"/>
        <end position="10"/>
    </location>
</feature>
<reference evidence="2 3" key="1">
    <citation type="submission" date="2020-06" db="EMBL/GenBank/DDBJ databases">
        <authorList>
            <person name="Li R."/>
            <person name="Bekaert M."/>
        </authorList>
    </citation>
    <scope>NUCLEOTIDE SEQUENCE [LARGE SCALE GENOMIC DNA]</scope>
    <source>
        <strain evidence="3">wild</strain>
    </source>
</reference>
<accession>A0A6J8BE00</accession>